<keyword evidence="3" id="KW-1185">Reference proteome</keyword>
<proteinExistence type="predicted"/>
<feature type="region of interest" description="Disordered" evidence="1">
    <location>
        <begin position="121"/>
        <end position="186"/>
    </location>
</feature>
<evidence type="ECO:0000256" key="1">
    <source>
        <dbReference type="SAM" id="MobiDB-lite"/>
    </source>
</evidence>
<dbReference type="AlphaFoldDB" id="A0A8D2Q9V3"/>
<dbReference type="Proteomes" id="UP000694413">
    <property type="component" value="Unassembled WGS sequence"/>
</dbReference>
<dbReference type="InterPro" id="IPR026680">
    <property type="entry name" value="CCDC137"/>
</dbReference>
<protein>
    <submittedName>
        <fullName evidence="2">Uncharacterized protein</fullName>
    </submittedName>
</protein>
<dbReference type="GO" id="GO:0005634">
    <property type="term" value="C:nucleus"/>
    <property type="evidence" value="ECO:0007669"/>
    <property type="project" value="TreeGrafter"/>
</dbReference>
<dbReference type="PANTHER" id="PTHR21838:SF2">
    <property type="entry name" value="COILED-COIL DOMAIN-CONTAINING PROTEIN 137"/>
    <property type="match status" value="1"/>
</dbReference>
<reference evidence="2" key="1">
    <citation type="submission" date="2025-08" db="UniProtKB">
        <authorList>
            <consortium name="Ensembl"/>
        </authorList>
    </citation>
    <scope>IDENTIFICATION</scope>
</reference>
<evidence type="ECO:0000313" key="2">
    <source>
        <dbReference type="Ensembl" id="ENSZALP00000001039.1"/>
    </source>
</evidence>
<reference evidence="2" key="2">
    <citation type="submission" date="2025-09" db="UniProtKB">
        <authorList>
            <consortium name="Ensembl"/>
        </authorList>
    </citation>
    <scope>IDENTIFICATION</scope>
</reference>
<organism evidence="2 3">
    <name type="scientific">Zonotrichia albicollis</name>
    <name type="common">White-throated sparrow</name>
    <name type="synonym">Fringilla albicollis</name>
    <dbReference type="NCBI Taxonomy" id="44394"/>
    <lineage>
        <taxon>Eukaryota</taxon>
        <taxon>Metazoa</taxon>
        <taxon>Chordata</taxon>
        <taxon>Craniata</taxon>
        <taxon>Vertebrata</taxon>
        <taxon>Euteleostomi</taxon>
        <taxon>Archelosauria</taxon>
        <taxon>Archosauria</taxon>
        <taxon>Dinosauria</taxon>
        <taxon>Saurischia</taxon>
        <taxon>Theropoda</taxon>
        <taxon>Coelurosauria</taxon>
        <taxon>Aves</taxon>
        <taxon>Neognathae</taxon>
        <taxon>Neoaves</taxon>
        <taxon>Telluraves</taxon>
        <taxon>Australaves</taxon>
        <taxon>Passeriformes</taxon>
        <taxon>Passerellidae</taxon>
        <taxon>Zonotrichia</taxon>
    </lineage>
</organism>
<feature type="region of interest" description="Disordered" evidence="1">
    <location>
        <begin position="70"/>
        <end position="96"/>
    </location>
</feature>
<name>A0A8D2Q9V3_ZONAL</name>
<evidence type="ECO:0000313" key="3">
    <source>
        <dbReference type="Proteomes" id="UP000694413"/>
    </source>
</evidence>
<accession>A0A8D2Q9V3</accession>
<dbReference type="PANTHER" id="PTHR21838">
    <property type="entry name" value="COILED-COIL DOMAIN-CONTAINING PROTEIN 137"/>
    <property type="match status" value="1"/>
</dbReference>
<sequence length="186" mass="20291">MLNLSVSCPSHPRPWGPAAGGGHGSAHGPEGVPGYHCWEGVAVRIAWFGDPVLSLLQECHPFLLEKKKQQQQQQCQGPKAPGDIPVPRFRRGRGESERSYICRMQHEVQRMLFLAENQIQREPEKEGSPTDPHSLADTVPFGEVVTQPPTITSRPRGRGPAEQVSSGDSATHPWVPGRAVVASASR</sequence>
<dbReference type="Ensembl" id="ENSZALT00000001957.1">
    <property type="protein sequence ID" value="ENSZALP00000001039.1"/>
    <property type="gene ID" value="ENSZALG00000001270.1"/>
</dbReference>